<dbReference type="Pfam" id="PF00805">
    <property type="entry name" value="Pentapeptide"/>
    <property type="match status" value="2"/>
</dbReference>
<comment type="caution">
    <text evidence="1">The sequence shown here is derived from an EMBL/GenBank/DDBJ whole genome shotgun (WGS) entry which is preliminary data.</text>
</comment>
<evidence type="ECO:0000313" key="2">
    <source>
        <dbReference type="Proteomes" id="UP000094329"/>
    </source>
</evidence>
<dbReference type="InterPro" id="IPR052949">
    <property type="entry name" value="PA_immunity-related"/>
</dbReference>
<dbReference type="InterPro" id="IPR001646">
    <property type="entry name" value="5peptide_repeat"/>
</dbReference>
<protein>
    <recommendedName>
        <fullName evidence="3">Pentapeptide repeat-containing protein</fullName>
    </recommendedName>
</protein>
<evidence type="ECO:0008006" key="3">
    <source>
        <dbReference type="Google" id="ProtNLM"/>
    </source>
</evidence>
<keyword evidence="2" id="KW-1185">Reference proteome</keyword>
<evidence type="ECO:0000313" key="1">
    <source>
        <dbReference type="EMBL" id="ODN41900.1"/>
    </source>
</evidence>
<dbReference type="SUPFAM" id="SSF141571">
    <property type="entry name" value="Pentapeptide repeat-like"/>
    <property type="match status" value="1"/>
</dbReference>
<name>A0ABX3A3F4_9GAMM</name>
<proteinExistence type="predicted"/>
<accession>A0ABX3A3F4</accession>
<dbReference type="Gene3D" id="2.160.20.80">
    <property type="entry name" value="E3 ubiquitin-protein ligase SopA"/>
    <property type="match status" value="1"/>
</dbReference>
<reference evidence="1 2" key="1">
    <citation type="submission" date="2016-08" db="EMBL/GenBank/DDBJ databases">
        <title>Draft genome sequence of Candidatus Piscirickettsia litoralis, from seawater.</title>
        <authorList>
            <person name="Wan X."/>
            <person name="Lee A.J."/>
            <person name="Hou S."/>
            <person name="Donachie S.P."/>
        </authorList>
    </citation>
    <scope>NUCLEOTIDE SEQUENCE [LARGE SCALE GENOMIC DNA]</scope>
    <source>
        <strain evidence="1 2">Y2</strain>
    </source>
</reference>
<sequence length="199" mass="21922">MKKYLITSLIILIFANTIIYAECKVVIDSEGDSYSVNHCSNVTGVAAKIKSIFTSTTYSSSIEPILSLQNKVHSHIRIRKSTLKGVDWQDSDLQGGSISGSTFIQSVFSKLNMSKFNFNQSTFEGAKFTATDLEGSNLNGSNFEKSHFIKVNMGHVNLNQSDISGALLEEVVLDSANVNQSDFSHSIMKNISFKNGKYQ</sequence>
<dbReference type="PANTHER" id="PTHR42999:SF1">
    <property type="entry name" value="PENTAPEPTIDE REPEAT-CONTAINING PROTEIN"/>
    <property type="match status" value="1"/>
</dbReference>
<dbReference type="PANTHER" id="PTHR42999">
    <property type="entry name" value="ANTIBIOTIC RESISTANCE PROTEIN MCBG"/>
    <property type="match status" value="1"/>
</dbReference>
<organism evidence="1 2">
    <name type="scientific">Piscirickettsia litoralis</name>
    <dbReference type="NCBI Taxonomy" id="1891921"/>
    <lineage>
        <taxon>Bacteria</taxon>
        <taxon>Pseudomonadati</taxon>
        <taxon>Pseudomonadota</taxon>
        <taxon>Gammaproteobacteria</taxon>
        <taxon>Thiotrichales</taxon>
        <taxon>Piscirickettsiaceae</taxon>
        <taxon>Piscirickettsia</taxon>
    </lineage>
</organism>
<dbReference type="Proteomes" id="UP000094329">
    <property type="component" value="Unassembled WGS sequence"/>
</dbReference>
<gene>
    <name evidence="1" type="ORF">BGC07_01630</name>
</gene>
<dbReference type="EMBL" id="MDTU01000001">
    <property type="protein sequence ID" value="ODN41900.1"/>
    <property type="molecule type" value="Genomic_DNA"/>
</dbReference>